<dbReference type="GO" id="GO:0032511">
    <property type="term" value="P:late endosome to vacuole transport via multivesicular body sorting pathway"/>
    <property type="evidence" value="ECO:0007669"/>
    <property type="project" value="TreeGrafter"/>
</dbReference>
<dbReference type="InterPro" id="IPR007262">
    <property type="entry name" value="Vps55/LEPROT"/>
</dbReference>
<accession>A0A016SB89</accession>
<dbReference type="PANTHER" id="PTHR12050:SF0">
    <property type="entry name" value="RH04491P"/>
    <property type="match status" value="1"/>
</dbReference>
<proteinExistence type="inferred from homology"/>
<dbReference type="OrthoDB" id="14246at2759"/>
<name>A0A016SB89_9BILA</name>
<evidence type="ECO:0000256" key="1">
    <source>
        <dbReference type="ARBA" id="ARBA00004141"/>
    </source>
</evidence>
<dbReference type="GO" id="GO:0005768">
    <property type="term" value="C:endosome"/>
    <property type="evidence" value="ECO:0007669"/>
    <property type="project" value="TreeGrafter"/>
</dbReference>
<dbReference type="EMBL" id="JARK01001595">
    <property type="protein sequence ID" value="EYB87607.1"/>
    <property type="molecule type" value="Genomic_DNA"/>
</dbReference>
<evidence type="ECO:0000256" key="4">
    <source>
        <dbReference type="ARBA" id="ARBA00022989"/>
    </source>
</evidence>
<evidence type="ECO:0000313" key="7">
    <source>
        <dbReference type="EMBL" id="EYB87607.1"/>
    </source>
</evidence>
<evidence type="ECO:0000313" key="8">
    <source>
        <dbReference type="Proteomes" id="UP000024635"/>
    </source>
</evidence>
<dbReference type="Pfam" id="PF04133">
    <property type="entry name" value="Vps55"/>
    <property type="match status" value="1"/>
</dbReference>
<dbReference type="STRING" id="53326.A0A016SB89"/>
<dbReference type="GO" id="GO:0016020">
    <property type="term" value="C:membrane"/>
    <property type="evidence" value="ECO:0007669"/>
    <property type="project" value="UniProtKB-SubCell"/>
</dbReference>
<evidence type="ECO:0000256" key="6">
    <source>
        <dbReference type="SAM" id="Phobius"/>
    </source>
</evidence>
<keyword evidence="4 6" id="KW-1133">Transmembrane helix</keyword>
<reference evidence="8" key="1">
    <citation type="journal article" date="2015" name="Nat. Genet.">
        <title>The genome and transcriptome of the zoonotic hookworm Ancylostoma ceylanicum identify infection-specific gene families.</title>
        <authorList>
            <person name="Schwarz E.M."/>
            <person name="Hu Y."/>
            <person name="Antoshechkin I."/>
            <person name="Miller M.M."/>
            <person name="Sternberg P.W."/>
            <person name="Aroian R.V."/>
        </authorList>
    </citation>
    <scope>NUCLEOTIDE SEQUENCE</scope>
    <source>
        <strain evidence="8">HY135</strain>
    </source>
</reference>
<dbReference type="PANTHER" id="PTHR12050">
    <property type="entry name" value="LEPTIN RECEPTOR-RELATED"/>
    <property type="match status" value="1"/>
</dbReference>
<feature type="transmembrane region" description="Helical" evidence="6">
    <location>
        <begin position="36"/>
        <end position="52"/>
    </location>
</feature>
<comment type="subcellular location">
    <subcellularLocation>
        <location evidence="1">Membrane</location>
        <topology evidence="1">Multi-pass membrane protein</topology>
    </subcellularLocation>
</comment>
<keyword evidence="3 6" id="KW-0812">Transmembrane</keyword>
<evidence type="ECO:0000256" key="3">
    <source>
        <dbReference type="ARBA" id="ARBA00022692"/>
    </source>
</evidence>
<keyword evidence="8" id="KW-1185">Reference proteome</keyword>
<evidence type="ECO:0000256" key="2">
    <source>
        <dbReference type="ARBA" id="ARBA00005645"/>
    </source>
</evidence>
<dbReference type="AlphaFoldDB" id="A0A016SB89"/>
<comment type="caution">
    <text evidence="7">The sequence shown here is derived from an EMBL/GenBank/DDBJ whole genome shotgun (WGS) entry which is preliminary data.</text>
</comment>
<gene>
    <name evidence="7" type="primary">Acey_s0259.g478</name>
    <name evidence="7" type="synonym">Acey-C30B5.2</name>
    <name evidence="7" type="ORF">Y032_0259g478</name>
</gene>
<dbReference type="Proteomes" id="UP000024635">
    <property type="component" value="Unassembled WGS sequence"/>
</dbReference>
<keyword evidence="5 6" id="KW-0472">Membrane</keyword>
<feature type="transmembrane region" description="Helical" evidence="6">
    <location>
        <begin position="64"/>
        <end position="87"/>
    </location>
</feature>
<evidence type="ECO:0008006" key="9">
    <source>
        <dbReference type="Google" id="ProtNLM"/>
    </source>
</evidence>
<comment type="similarity">
    <text evidence="2">Belongs to the OB-RGRP/VPS55 family.</text>
</comment>
<sequence>MNIVSAVAALAFAGVLGLTLLVLGCALPMFGNWSPMFVIAFYIFSPVPLMIARRFQEDMTGTNACVELALFITTAIVVSAFALPTVLAHAGTALAARLRGAVIEAVDGSPPLTLTICIIIGGAERQSGRTVFCDARMNDRHDV</sequence>
<protein>
    <recommendedName>
        <fullName evidence="9">Vacuolar protein sorting 55</fullName>
    </recommendedName>
</protein>
<organism evidence="7 8">
    <name type="scientific">Ancylostoma ceylanicum</name>
    <dbReference type="NCBI Taxonomy" id="53326"/>
    <lineage>
        <taxon>Eukaryota</taxon>
        <taxon>Metazoa</taxon>
        <taxon>Ecdysozoa</taxon>
        <taxon>Nematoda</taxon>
        <taxon>Chromadorea</taxon>
        <taxon>Rhabditida</taxon>
        <taxon>Rhabditina</taxon>
        <taxon>Rhabditomorpha</taxon>
        <taxon>Strongyloidea</taxon>
        <taxon>Ancylostomatidae</taxon>
        <taxon>Ancylostomatinae</taxon>
        <taxon>Ancylostoma</taxon>
    </lineage>
</organism>
<evidence type="ECO:0000256" key="5">
    <source>
        <dbReference type="ARBA" id="ARBA00023136"/>
    </source>
</evidence>